<organism evidence="1 2">
    <name type="scientific">Cupriavidus campinensis</name>
    <dbReference type="NCBI Taxonomy" id="151783"/>
    <lineage>
        <taxon>Bacteria</taxon>
        <taxon>Pseudomonadati</taxon>
        <taxon>Pseudomonadota</taxon>
        <taxon>Betaproteobacteria</taxon>
        <taxon>Burkholderiales</taxon>
        <taxon>Burkholderiaceae</taxon>
        <taxon>Cupriavidus</taxon>
    </lineage>
</organism>
<reference evidence="1" key="1">
    <citation type="journal article" date="2022" name="Microbiol. Resour. Announc.">
        <title>Genome Sequence of Cupriavidus campinensis Strain G5, a Member of a Bacterial Consortium Capable of Polyethylene Degradation.</title>
        <authorList>
            <person name="Schneider B."/>
            <person name="Pfeiffer F."/>
            <person name="Dyall-Smith M."/>
            <person name="Kunte H.J."/>
        </authorList>
    </citation>
    <scope>NUCLEOTIDE SEQUENCE</scope>
    <source>
        <strain evidence="1">G5</strain>
    </source>
</reference>
<evidence type="ECO:0000313" key="1">
    <source>
        <dbReference type="EMBL" id="URF02825.1"/>
    </source>
</evidence>
<dbReference type="Proteomes" id="UP001056132">
    <property type="component" value="Chromosome 1"/>
</dbReference>
<gene>
    <name evidence="1" type="ORF">M5D45_09600</name>
</gene>
<protein>
    <submittedName>
        <fullName evidence="1">Uncharacterized protein</fullName>
    </submittedName>
</protein>
<evidence type="ECO:0000313" key="2">
    <source>
        <dbReference type="Proteomes" id="UP001056132"/>
    </source>
</evidence>
<dbReference type="EMBL" id="CP097330">
    <property type="protein sequence ID" value="URF02825.1"/>
    <property type="molecule type" value="Genomic_DNA"/>
</dbReference>
<reference evidence="1" key="2">
    <citation type="submission" date="2022-05" db="EMBL/GenBank/DDBJ databases">
        <authorList>
            <person name="Kunte H.-J."/>
        </authorList>
    </citation>
    <scope>NUCLEOTIDE SEQUENCE</scope>
    <source>
        <strain evidence="1">G5</strain>
    </source>
</reference>
<dbReference type="KEGG" id="ccam:M5D45_09600"/>
<dbReference type="AlphaFoldDB" id="A0AAE9HYC3"/>
<sequence>MTIDEIKRKAARAARRGDVQAMDNLELLYVKRAVRLTVKSQEDIGERAQVIASPTHLFRGAGPNGETRVRWVRFDGVIVHSDINGHQVDQLDDAPTLFPLEEAA</sequence>
<proteinExistence type="predicted"/>
<dbReference type="RefSeq" id="WP_250024556.1">
    <property type="nucleotide sequence ID" value="NZ_CP097330.1"/>
</dbReference>
<name>A0AAE9HYC3_9BURK</name>
<accession>A0AAE9HYC3</accession>